<dbReference type="InterPro" id="IPR014358">
    <property type="entry name" value="Enoyl-ACP_Rdtase_NADH"/>
</dbReference>
<keyword evidence="3 8" id="KW-0444">Lipid biosynthesis</keyword>
<dbReference type="InterPro" id="IPR002347">
    <property type="entry name" value="SDR_fam"/>
</dbReference>
<dbReference type="FunFam" id="3.40.50.720:FF:000084">
    <property type="entry name" value="Short-chain dehydrogenase reductase"/>
    <property type="match status" value="1"/>
</dbReference>
<evidence type="ECO:0000313" key="10">
    <source>
        <dbReference type="EMBL" id="MBU2690509.1"/>
    </source>
</evidence>
<dbReference type="EMBL" id="JAHJDP010000032">
    <property type="protein sequence ID" value="MBU2690509.1"/>
    <property type="molecule type" value="Genomic_DNA"/>
</dbReference>
<dbReference type="CDD" id="cd05359">
    <property type="entry name" value="ChcA_like_SDR_c"/>
    <property type="match status" value="1"/>
</dbReference>
<name>A0A948RVL2_UNCEI</name>
<evidence type="ECO:0000256" key="3">
    <source>
        <dbReference type="ARBA" id="ARBA00022516"/>
    </source>
</evidence>
<evidence type="ECO:0000256" key="2">
    <source>
        <dbReference type="ARBA" id="ARBA00009233"/>
    </source>
</evidence>
<comment type="caution">
    <text evidence="10">The sequence shown here is derived from an EMBL/GenBank/DDBJ whole genome shotgun (WGS) entry which is preliminary data.</text>
</comment>
<organism evidence="10 11">
    <name type="scientific">Eiseniibacteriota bacterium</name>
    <dbReference type="NCBI Taxonomy" id="2212470"/>
    <lineage>
        <taxon>Bacteria</taxon>
        <taxon>Candidatus Eiseniibacteriota</taxon>
    </lineage>
</organism>
<evidence type="ECO:0000256" key="5">
    <source>
        <dbReference type="ARBA" id="ARBA00023002"/>
    </source>
</evidence>
<dbReference type="PIRSF" id="PIRSF000094">
    <property type="entry name" value="Enoyl-ACP_rdct"/>
    <property type="match status" value="1"/>
</dbReference>
<proteinExistence type="inferred from homology"/>
<dbReference type="EC" id="1.3.1.9" evidence="8"/>
<dbReference type="InterPro" id="IPR036291">
    <property type="entry name" value="NAD(P)-bd_dom_sf"/>
</dbReference>
<dbReference type="SUPFAM" id="SSF51735">
    <property type="entry name" value="NAD(P)-binding Rossmann-fold domains"/>
    <property type="match status" value="1"/>
</dbReference>
<accession>A0A948RVL2</accession>
<feature type="binding site" evidence="9">
    <location>
        <begin position="189"/>
        <end position="193"/>
    </location>
    <ligand>
        <name>NAD(+)</name>
        <dbReference type="ChEBI" id="CHEBI:57540"/>
    </ligand>
</feature>
<evidence type="ECO:0000313" key="11">
    <source>
        <dbReference type="Proteomes" id="UP000777784"/>
    </source>
</evidence>
<dbReference type="Gene3D" id="3.40.50.720">
    <property type="entry name" value="NAD(P)-binding Rossmann-like Domain"/>
    <property type="match status" value="1"/>
</dbReference>
<evidence type="ECO:0000256" key="6">
    <source>
        <dbReference type="ARBA" id="ARBA00023098"/>
    </source>
</evidence>
<comment type="similarity">
    <text evidence="2 8">Belongs to the short-chain dehydrogenases/reductases (SDR) family. FabI subfamily.</text>
</comment>
<comment type="catalytic activity">
    <reaction evidence="8">
        <text>a 2,3-saturated acyl-[ACP] + NAD(+) = a (2E)-enoyl-[ACP] + NADH + H(+)</text>
        <dbReference type="Rhea" id="RHEA:10240"/>
        <dbReference type="Rhea" id="RHEA-COMP:9925"/>
        <dbReference type="Rhea" id="RHEA-COMP:9926"/>
        <dbReference type="ChEBI" id="CHEBI:15378"/>
        <dbReference type="ChEBI" id="CHEBI:57540"/>
        <dbReference type="ChEBI" id="CHEBI:57945"/>
        <dbReference type="ChEBI" id="CHEBI:78784"/>
        <dbReference type="ChEBI" id="CHEBI:78785"/>
        <dbReference type="EC" id="1.3.1.9"/>
    </reaction>
</comment>
<reference evidence="10" key="1">
    <citation type="submission" date="2021-05" db="EMBL/GenBank/DDBJ databases">
        <title>Energy efficiency and biological interactions define the core microbiome of deep oligotrophic groundwater.</title>
        <authorList>
            <person name="Mehrshad M."/>
            <person name="Lopez-Fernandez M."/>
            <person name="Bell E."/>
            <person name="Bernier-Latmani R."/>
            <person name="Bertilsson S."/>
            <person name="Dopson M."/>
        </authorList>
    </citation>
    <scope>NUCLEOTIDE SEQUENCE</scope>
    <source>
        <strain evidence="10">Modern_marine.mb.64</strain>
    </source>
</reference>
<comment type="pathway">
    <text evidence="1">Lipid metabolism.</text>
</comment>
<dbReference type="GO" id="GO:0006633">
    <property type="term" value="P:fatty acid biosynthetic process"/>
    <property type="evidence" value="ECO:0007669"/>
    <property type="project" value="UniProtKB-KW"/>
</dbReference>
<dbReference type="NCBIfam" id="NF005975">
    <property type="entry name" value="PRK08063.1"/>
    <property type="match status" value="1"/>
</dbReference>
<feature type="binding site" evidence="9">
    <location>
        <position position="160"/>
    </location>
    <ligand>
        <name>NAD(+)</name>
        <dbReference type="ChEBI" id="CHEBI:57540"/>
    </ligand>
</feature>
<keyword evidence="5 8" id="KW-0560">Oxidoreductase</keyword>
<evidence type="ECO:0000256" key="7">
    <source>
        <dbReference type="ARBA" id="ARBA00023160"/>
    </source>
</evidence>
<dbReference type="Proteomes" id="UP000777784">
    <property type="component" value="Unassembled WGS sequence"/>
</dbReference>
<dbReference type="NCBIfam" id="NF005559">
    <property type="entry name" value="PRK07231.1"/>
    <property type="match status" value="1"/>
</dbReference>
<evidence type="ECO:0000256" key="8">
    <source>
        <dbReference type="PIRNR" id="PIRNR000094"/>
    </source>
</evidence>
<protein>
    <recommendedName>
        <fullName evidence="8">Enoyl-[acyl-carrier-protein] reductase [NADH]</fullName>
        <ecNumber evidence="8">1.3.1.9</ecNumber>
    </recommendedName>
</protein>
<dbReference type="GO" id="GO:0004318">
    <property type="term" value="F:enoyl-[acyl-carrier-protein] reductase (NADH) activity"/>
    <property type="evidence" value="ECO:0007669"/>
    <property type="project" value="UniProtKB-EC"/>
</dbReference>
<keyword evidence="4" id="KW-0276">Fatty acid metabolism</keyword>
<dbReference type="AlphaFoldDB" id="A0A948RVL2"/>
<evidence type="ECO:0000256" key="1">
    <source>
        <dbReference type="ARBA" id="ARBA00005189"/>
    </source>
</evidence>
<keyword evidence="8 9" id="KW-0520">NAD</keyword>
<dbReference type="PANTHER" id="PTHR43639">
    <property type="entry name" value="OXIDOREDUCTASE, SHORT-CHAIN DEHYDROGENASE/REDUCTASE FAMILY (AFU_ORTHOLOGUE AFUA_5G02870)"/>
    <property type="match status" value="1"/>
</dbReference>
<dbReference type="Pfam" id="PF13561">
    <property type="entry name" value="adh_short_C2"/>
    <property type="match status" value="1"/>
</dbReference>
<evidence type="ECO:0000256" key="4">
    <source>
        <dbReference type="ARBA" id="ARBA00022832"/>
    </source>
</evidence>
<keyword evidence="6" id="KW-0443">Lipid metabolism</keyword>
<keyword evidence="7 8" id="KW-0275">Fatty acid biosynthesis</keyword>
<evidence type="ECO:0000256" key="9">
    <source>
        <dbReference type="PIRSR" id="PIRSR000094-3"/>
    </source>
</evidence>
<feature type="binding site" evidence="9">
    <location>
        <position position="14"/>
    </location>
    <ligand>
        <name>NAD(+)</name>
        <dbReference type="ChEBI" id="CHEBI:57540"/>
    </ligand>
</feature>
<dbReference type="PANTHER" id="PTHR43639:SF1">
    <property type="entry name" value="SHORT-CHAIN DEHYDROGENASE_REDUCTASE FAMILY PROTEIN"/>
    <property type="match status" value="1"/>
</dbReference>
<dbReference type="PRINTS" id="PR00081">
    <property type="entry name" value="GDHRDH"/>
</dbReference>
<gene>
    <name evidence="10" type="primary">fabL</name>
    <name evidence="10" type="ORF">KJ970_06235</name>
</gene>
<sequence length="252" mass="27093">MRCEVTGKIALVTGASRGIGKGIAIKLAEAGATVVINYLRRATQAENLVAEIEKRGGRARAIRANVTNDKELDEMFQVINEEYGCLDILVSNAASGVFRPGTELSRRHWQWTMEINAGSLLPLVQRAIPLMRAHGGHVVAVSSHGAVRAIPYYTAIGASKAALEAVVRHLAAELAPQNIHVNAVSSGVVDTDALKHFPNREELLKESLRRTPAGRLTTPEDVADCVLFLVSPLSKMIHGQTLTVDGGHMILA</sequence>